<accession>A0A9W6F6C8</accession>
<feature type="region of interest" description="Disordered" evidence="1">
    <location>
        <begin position="128"/>
        <end position="214"/>
    </location>
</feature>
<dbReference type="EMBL" id="BRXU01000018">
    <property type="protein sequence ID" value="GLC57391.1"/>
    <property type="molecule type" value="Genomic_DNA"/>
</dbReference>
<dbReference type="Pfam" id="PF10197">
    <property type="entry name" value="Cir_N"/>
    <property type="match status" value="1"/>
</dbReference>
<feature type="compositionally biased region" description="Basic residues" evidence="1">
    <location>
        <begin position="339"/>
        <end position="359"/>
    </location>
</feature>
<dbReference type="GO" id="GO:0003714">
    <property type="term" value="F:transcription corepressor activity"/>
    <property type="evidence" value="ECO:0007669"/>
    <property type="project" value="InterPro"/>
</dbReference>
<feature type="region of interest" description="Disordered" evidence="1">
    <location>
        <begin position="1"/>
        <end position="21"/>
    </location>
</feature>
<reference evidence="3 4" key="1">
    <citation type="journal article" date="2023" name="Commun. Biol.">
        <title>Reorganization of the ancestral sex-determining regions during the evolution of trioecy in Pleodorina starrii.</title>
        <authorList>
            <person name="Takahashi K."/>
            <person name="Suzuki S."/>
            <person name="Kawai-Toyooka H."/>
            <person name="Yamamoto K."/>
            <person name="Hamaji T."/>
            <person name="Ootsuki R."/>
            <person name="Yamaguchi H."/>
            <person name="Kawachi M."/>
            <person name="Higashiyama T."/>
            <person name="Nozaki H."/>
        </authorList>
    </citation>
    <scope>NUCLEOTIDE SEQUENCE [LARGE SCALE GENOMIC DNA]</scope>
    <source>
        <strain evidence="3 4">NIES-4479</strain>
    </source>
</reference>
<gene>
    <name evidence="3" type="primary">PLEST011886</name>
    <name evidence="3" type="ORF">PLESTB_001219500</name>
</gene>
<dbReference type="InterPro" id="IPR019339">
    <property type="entry name" value="CIR_N_dom"/>
</dbReference>
<evidence type="ECO:0000259" key="2">
    <source>
        <dbReference type="SMART" id="SM01083"/>
    </source>
</evidence>
<feature type="domain" description="CBF1-interacting co-repressor CIR N-terminal" evidence="2">
    <location>
        <begin position="55"/>
        <end position="91"/>
    </location>
</feature>
<dbReference type="GO" id="GO:0005634">
    <property type="term" value="C:nucleus"/>
    <property type="evidence" value="ECO:0007669"/>
    <property type="project" value="TreeGrafter"/>
</dbReference>
<organism evidence="3 4">
    <name type="scientific">Pleodorina starrii</name>
    <dbReference type="NCBI Taxonomy" id="330485"/>
    <lineage>
        <taxon>Eukaryota</taxon>
        <taxon>Viridiplantae</taxon>
        <taxon>Chlorophyta</taxon>
        <taxon>core chlorophytes</taxon>
        <taxon>Chlorophyceae</taxon>
        <taxon>CS clade</taxon>
        <taxon>Chlamydomonadales</taxon>
        <taxon>Volvocaceae</taxon>
        <taxon>Pleodorina</taxon>
    </lineage>
</organism>
<feature type="region of interest" description="Disordered" evidence="1">
    <location>
        <begin position="327"/>
        <end position="403"/>
    </location>
</feature>
<evidence type="ECO:0000256" key="1">
    <source>
        <dbReference type="SAM" id="MobiDB-lite"/>
    </source>
</evidence>
<sequence>MEHIFGRAPKGPAPPARGAVAGVKADMDRAKEGFDARNPNGVGMAWTHNFLNQKPWHPMSFKNRMRAWEAEQAKSDADRSKEKAQAEFDAEQEYLKTLSYLSAEEQQRYREVQSVSFMYTKPPGLDAALARDAEAEKKKPSQPKLEGPATAAATAGGSGGAAAGGGGSGGGPGPQQGGGGGGGGGPSSGGSGAGGGGKGSDPPEQQRAAIVERLREDPFTAMLAAREALANNPRLAITRQREAGAFGGFSADATNQQLLGEEPGAGAGQGGGVDAELGFLLQLPPEQQLRALKGIAKRRKKEEQERKLREAEQVLRAAGYDLSAVGAAAAGSGGGGGSSRKHKHEKKRKDKKRSKSKSKSKGEGEGQGEDKARRAKKRRRRHSSDSGSSSSDSDSSRRGSDSR</sequence>
<dbReference type="OrthoDB" id="6253837at2759"/>
<feature type="compositionally biased region" description="Gly residues" evidence="1">
    <location>
        <begin position="156"/>
        <end position="199"/>
    </location>
</feature>
<dbReference type="SMART" id="SM01083">
    <property type="entry name" value="Cir_N"/>
    <property type="match status" value="1"/>
</dbReference>
<proteinExistence type="predicted"/>
<keyword evidence="4" id="KW-1185">Reference proteome</keyword>
<name>A0A9W6F6C8_9CHLO</name>
<dbReference type="InterPro" id="IPR040014">
    <property type="entry name" value="CIR1"/>
</dbReference>
<feature type="compositionally biased region" description="Basic and acidic residues" evidence="1">
    <location>
        <begin position="360"/>
        <end position="372"/>
    </location>
</feature>
<dbReference type="AlphaFoldDB" id="A0A9W6F6C8"/>
<feature type="compositionally biased region" description="Basic residues" evidence="1">
    <location>
        <begin position="373"/>
        <end position="382"/>
    </location>
</feature>
<dbReference type="Proteomes" id="UP001165080">
    <property type="component" value="Unassembled WGS sequence"/>
</dbReference>
<feature type="compositionally biased region" description="Basic and acidic residues" evidence="1">
    <location>
        <begin position="394"/>
        <end position="403"/>
    </location>
</feature>
<dbReference type="PANTHER" id="PTHR13151">
    <property type="entry name" value="CBF1 INTERACTING COREPRESSOR CIR"/>
    <property type="match status" value="1"/>
</dbReference>
<evidence type="ECO:0000313" key="3">
    <source>
        <dbReference type="EMBL" id="GLC57391.1"/>
    </source>
</evidence>
<dbReference type="PANTHER" id="PTHR13151:SF2">
    <property type="entry name" value="COREPRESSOR INTERACTING WITH RBPJ 1"/>
    <property type="match status" value="1"/>
</dbReference>
<protein>
    <recommendedName>
        <fullName evidence="2">CBF1-interacting co-repressor CIR N-terminal domain-containing protein</fullName>
    </recommendedName>
</protein>
<evidence type="ECO:0000313" key="4">
    <source>
        <dbReference type="Proteomes" id="UP001165080"/>
    </source>
</evidence>
<feature type="compositionally biased region" description="Basic and acidic residues" evidence="1">
    <location>
        <begin position="129"/>
        <end position="139"/>
    </location>
</feature>
<comment type="caution">
    <text evidence="3">The sequence shown here is derived from an EMBL/GenBank/DDBJ whole genome shotgun (WGS) entry which is preliminary data.</text>
</comment>